<feature type="domain" description="AMP-binding enzyme C-terminal" evidence="2">
    <location>
        <begin position="473"/>
        <end position="560"/>
    </location>
</feature>
<dbReference type="Gene3D" id="3.30.300.30">
    <property type="match status" value="1"/>
</dbReference>
<dbReference type="PANTHER" id="PTHR24096">
    <property type="entry name" value="LONG-CHAIN-FATTY-ACID--COA LIGASE"/>
    <property type="match status" value="1"/>
</dbReference>
<proteinExistence type="predicted"/>
<dbReference type="AlphaFoldDB" id="A0A9P5XA76"/>
<evidence type="ECO:0000313" key="4">
    <source>
        <dbReference type="Proteomes" id="UP000807342"/>
    </source>
</evidence>
<comment type="caution">
    <text evidence="3">The sequence shown here is derived from an EMBL/GenBank/DDBJ whole genome shotgun (WGS) entry which is preliminary data.</text>
</comment>
<dbReference type="EMBL" id="MU151206">
    <property type="protein sequence ID" value="KAF9447298.1"/>
    <property type="molecule type" value="Genomic_DNA"/>
</dbReference>
<gene>
    <name evidence="3" type="ORF">P691DRAFT_802624</name>
</gene>
<dbReference type="Gene3D" id="3.40.50.12780">
    <property type="entry name" value="N-terminal domain of ligase-like"/>
    <property type="match status" value="1"/>
</dbReference>
<dbReference type="PROSITE" id="PS00455">
    <property type="entry name" value="AMP_BINDING"/>
    <property type="match status" value="1"/>
</dbReference>
<dbReference type="InterPro" id="IPR045851">
    <property type="entry name" value="AMP-bd_C_sf"/>
</dbReference>
<dbReference type="Proteomes" id="UP000807342">
    <property type="component" value="Unassembled WGS sequence"/>
</dbReference>
<evidence type="ECO:0000259" key="2">
    <source>
        <dbReference type="Pfam" id="PF13193"/>
    </source>
</evidence>
<protein>
    <submittedName>
        <fullName evidence="3">Acetyl-CoA synthetase-like protein</fullName>
    </submittedName>
</protein>
<accession>A0A9P5XA76</accession>
<dbReference type="OrthoDB" id="6509636at2759"/>
<evidence type="ECO:0000259" key="1">
    <source>
        <dbReference type="Pfam" id="PF00501"/>
    </source>
</evidence>
<dbReference type="InterPro" id="IPR020845">
    <property type="entry name" value="AMP-binding_CS"/>
</dbReference>
<dbReference type="SUPFAM" id="SSF56801">
    <property type="entry name" value="Acetyl-CoA synthetase-like"/>
    <property type="match status" value="1"/>
</dbReference>
<evidence type="ECO:0000313" key="3">
    <source>
        <dbReference type="EMBL" id="KAF9447298.1"/>
    </source>
</evidence>
<sequence length="586" mass="64523">MADLYTGNDLQLPHIPDNLSIAQFMLDHQHEIRPRLDDDMPCLIDSKTKRTSSLSQLRQSTYGLANALASNYGIGEDDKVMIMSPNHIDYPMVAWAIHRLGGIVTFSNPQFTVDELCHQLRTANVTFMVVHSTVFNISLEAARLCGLPDDRIVLLDRPGGAHVTIPSNPLAHETVQGLVSKGLDQPCCFVERSLKPGEGKTKVALLSWSSGTTGTPKAVAISHYGMIANVIQMALHHRVNGKCDSRGSYFRPGDTALGVLPFYHVAGFMISIHFVIFCSMTLVVLPKYDFLDMLDNFVRHRVSHLLLVPPQATTLSKYPHIHQHDLGSLKSLMIGAAPLSQQVQEKLGTLFPSVKIGQVYGMTEMTTVVAMLSADQQRGPLGSGGRLLPGVEVRVVRPDGTLAEAGELGELFVRGPAAALGYWNNAAATNETFVNGWVRTGDQVVLGANREVFVNDRLKEFLKVKGFQVAPAELEGALLGHPDVVDCCVIGLEDEYRGEIPLAYVVPSPSARESMSRDPQAASRIRESIQKYIAERKVRYKHLDGGVRFIETMPRNGSGKLLRRVLRQRVRGEGLQNNQLVYHSKL</sequence>
<dbReference type="Pfam" id="PF00501">
    <property type="entry name" value="AMP-binding"/>
    <property type="match status" value="1"/>
</dbReference>
<organism evidence="3 4">
    <name type="scientific">Macrolepiota fuliginosa MF-IS2</name>
    <dbReference type="NCBI Taxonomy" id="1400762"/>
    <lineage>
        <taxon>Eukaryota</taxon>
        <taxon>Fungi</taxon>
        <taxon>Dikarya</taxon>
        <taxon>Basidiomycota</taxon>
        <taxon>Agaricomycotina</taxon>
        <taxon>Agaricomycetes</taxon>
        <taxon>Agaricomycetidae</taxon>
        <taxon>Agaricales</taxon>
        <taxon>Agaricineae</taxon>
        <taxon>Agaricaceae</taxon>
        <taxon>Macrolepiota</taxon>
    </lineage>
</organism>
<dbReference type="InterPro" id="IPR000873">
    <property type="entry name" value="AMP-dep_synth/lig_dom"/>
</dbReference>
<dbReference type="InterPro" id="IPR042099">
    <property type="entry name" value="ANL_N_sf"/>
</dbReference>
<feature type="domain" description="AMP-dependent synthetase/ligase" evidence="1">
    <location>
        <begin position="39"/>
        <end position="423"/>
    </location>
</feature>
<reference evidence="3" key="1">
    <citation type="submission" date="2020-11" db="EMBL/GenBank/DDBJ databases">
        <authorList>
            <consortium name="DOE Joint Genome Institute"/>
            <person name="Ahrendt S."/>
            <person name="Riley R."/>
            <person name="Andreopoulos W."/>
            <person name="Labutti K."/>
            <person name="Pangilinan J."/>
            <person name="Ruiz-Duenas F.J."/>
            <person name="Barrasa J.M."/>
            <person name="Sanchez-Garcia M."/>
            <person name="Camarero S."/>
            <person name="Miyauchi S."/>
            <person name="Serrano A."/>
            <person name="Linde D."/>
            <person name="Babiker R."/>
            <person name="Drula E."/>
            <person name="Ayuso-Fernandez I."/>
            <person name="Pacheco R."/>
            <person name="Padilla G."/>
            <person name="Ferreira P."/>
            <person name="Barriuso J."/>
            <person name="Kellner H."/>
            <person name="Castanera R."/>
            <person name="Alfaro M."/>
            <person name="Ramirez L."/>
            <person name="Pisabarro A.G."/>
            <person name="Kuo A."/>
            <person name="Tritt A."/>
            <person name="Lipzen A."/>
            <person name="He G."/>
            <person name="Yan M."/>
            <person name="Ng V."/>
            <person name="Cullen D."/>
            <person name="Martin F."/>
            <person name="Rosso M.-N."/>
            <person name="Henrissat B."/>
            <person name="Hibbett D."/>
            <person name="Martinez A.T."/>
            <person name="Grigoriev I.V."/>
        </authorList>
    </citation>
    <scope>NUCLEOTIDE SEQUENCE</scope>
    <source>
        <strain evidence="3">MF-IS2</strain>
    </source>
</reference>
<dbReference type="Pfam" id="PF13193">
    <property type="entry name" value="AMP-binding_C"/>
    <property type="match status" value="1"/>
</dbReference>
<name>A0A9P5XA76_9AGAR</name>
<dbReference type="GO" id="GO:0016405">
    <property type="term" value="F:CoA-ligase activity"/>
    <property type="evidence" value="ECO:0007669"/>
    <property type="project" value="TreeGrafter"/>
</dbReference>
<keyword evidence="4" id="KW-1185">Reference proteome</keyword>
<dbReference type="PANTHER" id="PTHR24096:SF422">
    <property type="entry name" value="BCDNA.GH02901"/>
    <property type="match status" value="1"/>
</dbReference>
<dbReference type="InterPro" id="IPR025110">
    <property type="entry name" value="AMP-bd_C"/>
</dbReference>